<dbReference type="EMBL" id="JAIWYP010000006">
    <property type="protein sequence ID" value="KAH3811057.1"/>
    <property type="molecule type" value="Genomic_DNA"/>
</dbReference>
<evidence type="ECO:0000313" key="1">
    <source>
        <dbReference type="EMBL" id="KAH3811057.1"/>
    </source>
</evidence>
<sequence>MSLHAEPDFPNHVMEDEAVTYKVLEKGSKRGGKLLVSSNGYSNGVKVTYP</sequence>
<comment type="caution">
    <text evidence="1">The sequence shown here is derived from an EMBL/GenBank/DDBJ whole genome shotgun (WGS) entry which is preliminary data.</text>
</comment>
<evidence type="ECO:0000313" key="2">
    <source>
        <dbReference type="Proteomes" id="UP000828390"/>
    </source>
</evidence>
<proteinExistence type="predicted"/>
<dbReference type="Proteomes" id="UP000828390">
    <property type="component" value="Unassembled WGS sequence"/>
</dbReference>
<dbReference type="AlphaFoldDB" id="A0A9D4JKT3"/>
<protein>
    <submittedName>
        <fullName evidence="1">Uncharacterized protein</fullName>
    </submittedName>
</protein>
<organism evidence="1 2">
    <name type="scientific">Dreissena polymorpha</name>
    <name type="common">Zebra mussel</name>
    <name type="synonym">Mytilus polymorpha</name>
    <dbReference type="NCBI Taxonomy" id="45954"/>
    <lineage>
        <taxon>Eukaryota</taxon>
        <taxon>Metazoa</taxon>
        <taxon>Spiralia</taxon>
        <taxon>Lophotrochozoa</taxon>
        <taxon>Mollusca</taxon>
        <taxon>Bivalvia</taxon>
        <taxon>Autobranchia</taxon>
        <taxon>Heteroconchia</taxon>
        <taxon>Euheterodonta</taxon>
        <taxon>Imparidentia</taxon>
        <taxon>Neoheterodontei</taxon>
        <taxon>Myida</taxon>
        <taxon>Dreissenoidea</taxon>
        <taxon>Dreissenidae</taxon>
        <taxon>Dreissena</taxon>
    </lineage>
</organism>
<reference evidence="1" key="1">
    <citation type="journal article" date="2019" name="bioRxiv">
        <title>The Genome of the Zebra Mussel, Dreissena polymorpha: A Resource for Invasive Species Research.</title>
        <authorList>
            <person name="McCartney M.A."/>
            <person name="Auch B."/>
            <person name="Kono T."/>
            <person name="Mallez S."/>
            <person name="Zhang Y."/>
            <person name="Obille A."/>
            <person name="Becker A."/>
            <person name="Abrahante J.E."/>
            <person name="Garbe J."/>
            <person name="Badalamenti J.P."/>
            <person name="Herman A."/>
            <person name="Mangelson H."/>
            <person name="Liachko I."/>
            <person name="Sullivan S."/>
            <person name="Sone E.D."/>
            <person name="Koren S."/>
            <person name="Silverstein K.A.T."/>
            <person name="Beckman K.B."/>
            <person name="Gohl D.M."/>
        </authorList>
    </citation>
    <scope>NUCLEOTIDE SEQUENCE</scope>
    <source>
        <strain evidence="1">Duluth1</strain>
        <tissue evidence="1">Whole animal</tissue>
    </source>
</reference>
<name>A0A9D4JKT3_DREPO</name>
<keyword evidence="2" id="KW-1185">Reference proteome</keyword>
<gene>
    <name evidence="1" type="ORF">DPMN_139459</name>
</gene>
<reference evidence="1" key="2">
    <citation type="submission" date="2020-11" db="EMBL/GenBank/DDBJ databases">
        <authorList>
            <person name="McCartney M.A."/>
            <person name="Auch B."/>
            <person name="Kono T."/>
            <person name="Mallez S."/>
            <person name="Becker A."/>
            <person name="Gohl D.M."/>
            <person name="Silverstein K.A.T."/>
            <person name="Koren S."/>
            <person name="Bechman K.B."/>
            <person name="Herman A."/>
            <person name="Abrahante J.E."/>
            <person name="Garbe J."/>
        </authorList>
    </citation>
    <scope>NUCLEOTIDE SEQUENCE</scope>
    <source>
        <strain evidence="1">Duluth1</strain>
        <tissue evidence="1">Whole animal</tissue>
    </source>
</reference>
<accession>A0A9D4JKT3</accession>